<feature type="non-terminal residue" evidence="2">
    <location>
        <position position="58"/>
    </location>
</feature>
<dbReference type="Proteomes" id="UP000747542">
    <property type="component" value="Unassembled WGS sequence"/>
</dbReference>
<comment type="caution">
    <text evidence="2">The sequence shown here is derived from an EMBL/GenBank/DDBJ whole genome shotgun (WGS) entry which is preliminary data.</text>
</comment>
<evidence type="ECO:0000313" key="3">
    <source>
        <dbReference type="Proteomes" id="UP000747542"/>
    </source>
</evidence>
<protein>
    <submittedName>
        <fullName evidence="2">Uncharacterized protein</fullName>
    </submittedName>
</protein>
<organism evidence="2 3">
    <name type="scientific">Homarus americanus</name>
    <name type="common">American lobster</name>
    <dbReference type="NCBI Taxonomy" id="6706"/>
    <lineage>
        <taxon>Eukaryota</taxon>
        <taxon>Metazoa</taxon>
        <taxon>Ecdysozoa</taxon>
        <taxon>Arthropoda</taxon>
        <taxon>Crustacea</taxon>
        <taxon>Multicrustacea</taxon>
        <taxon>Malacostraca</taxon>
        <taxon>Eumalacostraca</taxon>
        <taxon>Eucarida</taxon>
        <taxon>Decapoda</taxon>
        <taxon>Pleocyemata</taxon>
        <taxon>Astacidea</taxon>
        <taxon>Nephropoidea</taxon>
        <taxon>Nephropidae</taxon>
        <taxon>Homarus</taxon>
    </lineage>
</organism>
<proteinExistence type="predicted"/>
<accession>A0A8J5JRS5</accession>
<keyword evidence="3" id="KW-1185">Reference proteome</keyword>
<name>A0A8J5JRS5_HOMAM</name>
<dbReference type="EMBL" id="JAHLQT010030594">
    <property type="protein sequence ID" value="KAG7160908.1"/>
    <property type="molecule type" value="Genomic_DNA"/>
</dbReference>
<feature type="signal peptide" evidence="1">
    <location>
        <begin position="1"/>
        <end position="16"/>
    </location>
</feature>
<gene>
    <name evidence="2" type="ORF">Hamer_G007684</name>
</gene>
<keyword evidence="1" id="KW-0732">Signal</keyword>
<evidence type="ECO:0000256" key="1">
    <source>
        <dbReference type="SAM" id="SignalP"/>
    </source>
</evidence>
<dbReference type="AlphaFoldDB" id="A0A8J5JRS5"/>
<feature type="chain" id="PRO_5035261345" evidence="1">
    <location>
        <begin position="17"/>
        <end position="58"/>
    </location>
</feature>
<reference evidence="2" key="1">
    <citation type="journal article" date="2021" name="Sci. Adv.">
        <title>The American lobster genome reveals insights on longevity, neural, and immune adaptations.</title>
        <authorList>
            <person name="Polinski J.M."/>
            <person name="Zimin A.V."/>
            <person name="Clark K.F."/>
            <person name="Kohn A.B."/>
            <person name="Sadowski N."/>
            <person name="Timp W."/>
            <person name="Ptitsyn A."/>
            <person name="Khanna P."/>
            <person name="Romanova D.Y."/>
            <person name="Williams P."/>
            <person name="Greenwood S.J."/>
            <person name="Moroz L.L."/>
            <person name="Walt D.R."/>
            <person name="Bodnar A.G."/>
        </authorList>
    </citation>
    <scope>NUCLEOTIDE SEQUENCE</scope>
    <source>
        <strain evidence="2">GMGI-L3</strain>
    </source>
</reference>
<evidence type="ECO:0000313" key="2">
    <source>
        <dbReference type="EMBL" id="KAG7160908.1"/>
    </source>
</evidence>
<sequence>MRCVVTCWVLVGVVAATNITWQERYNKWAADLKPGFIIEVRQNGHQRCHCKVPIESQQ</sequence>